<feature type="region of interest" description="Disordered" evidence="1">
    <location>
        <begin position="136"/>
        <end position="188"/>
    </location>
</feature>
<dbReference type="EMBL" id="BJYX01000006">
    <property type="protein sequence ID" value="GEO29823.1"/>
    <property type="molecule type" value="Genomic_DNA"/>
</dbReference>
<dbReference type="OrthoDB" id="3738669at2"/>
<evidence type="ECO:0000313" key="3">
    <source>
        <dbReference type="Proteomes" id="UP000321534"/>
    </source>
</evidence>
<dbReference type="AlphaFoldDB" id="A0A512D023"/>
<evidence type="ECO:0000313" key="2">
    <source>
        <dbReference type="EMBL" id="GEO29823.1"/>
    </source>
</evidence>
<comment type="caution">
    <text evidence="2">The sequence shown here is derived from an EMBL/GenBank/DDBJ whole genome shotgun (WGS) entry which is preliminary data.</text>
</comment>
<organism evidence="2 3">
    <name type="scientific">Terrabacter aerolatus</name>
    <dbReference type="NCBI Taxonomy" id="422442"/>
    <lineage>
        <taxon>Bacteria</taxon>
        <taxon>Bacillati</taxon>
        <taxon>Actinomycetota</taxon>
        <taxon>Actinomycetes</taxon>
        <taxon>Micrococcales</taxon>
        <taxon>Intrasporangiaceae</taxon>
        <taxon>Terrabacter</taxon>
    </lineage>
</organism>
<dbReference type="RefSeq" id="WP_147065225.1">
    <property type="nucleotide sequence ID" value="NZ_BAAARO010000013.1"/>
</dbReference>
<gene>
    <name evidence="2" type="ORF">TAE01_16330</name>
</gene>
<sequence>MPDVVKANQVLVDFLEANVVQQPDPHQPAPAGFDATTVGNPSFDSLQDLIGKLTAAGIGLDDLARDPTTSKLVFRMTMVRTAPAAGVVMDAGSARTSWPSATCAATGLTLDDGTQPWLANQSTGMRVMAGTSAGEIASNTTTSLTLSGPRTATRPKAASTTCVDTRRRCRRGSSSWRGPRAPDVPAPT</sequence>
<feature type="compositionally biased region" description="Polar residues" evidence="1">
    <location>
        <begin position="137"/>
        <end position="150"/>
    </location>
</feature>
<evidence type="ECO:0000256" key="1">
    <source>
        <dbReference type="SAM" id="MobiDB-lite"/>
    </source>
</evidence>
<name>A0A512D023_9MICO</name>
<protein>
    <submittedName>
        <fullName evidence="2">Uncharacterized protein</fullName>
    </submittedName>
</protein>
<dbReference type="Proteomes" id="UP000321534">
    <property type="component" value="Unassembled WGS sequence"/>
</dbReference>
<accession>A0A512D023</accession>
<reference evidence="2 3" key="1">
    <citation type="submission" date="2019-07" db="EMBL/GenBank/DDBJ databases">
        <title>Whole genome shotgun sequence of Terrabacter aerolatus NBRC 106305.</title>
        <authorList>
            <person name="Hosoyama A."/>
            <person name="Uohara A."/>
            <person name="Ohji S."/>
            <person name="Ichikawa N."/>
        </authorList>
    </citation>
    <scope>NUCLEOTIDE SEQUENCE [LARGE SCALE GENOMIC DNA]</scope>
    <source>
        <strain evidence="2 3">NBRC 106305</strain>
    </source>
</reference>
<proteinExistence type="predicted"/>
<keyword evidence="3" id="KW-1185">Reference proteome</keyword>